<protein>
    <recommendedName>
        <fullName evidence="6">SHOCT domain-containing protein</fullName>
    </recommendedName>
</protein>
<reference evidence="7 8" key="1">
    <citation type="submission" date="2017-09" db="EMBL/GenBank/DDBJ databases">
        <title>Phase variable restriction modification systems are present in the genome sequences of periodontal pathogens Prevotella intermedia, Tannerella forsythia and Porphyromonas gingivalis.</title>
        <authorList>
            <person name="Haigh R.D."/>
            <person name="Crawford L."/>
            <person name="Ralph J."/>
            <person name="Wanford J."/>
            <person name="Vartoukian S.R."/>
            <person name="Hijazib K."/>
            <person name="Wade W."/>
            <person name="Oggioni M.R."/>
        </authorList>
    </citation>
    <scope>NUCLEOTIDE SEQUENCE [LARGE SCALE GENOMIC DNA]</scope>
    <source>
        <strain evidence="7 8">WW11663</strain>
    </source>
</reference>
<gene>
    <name evidence="7" type="ORF">CLI86_07750</name>
</gene>
<evidence type="ECO:0000313" key="8">
    <source>
        <dbReference type="Proteomes" id="UP000219259"/>
    </source>
</evidence>
<evidence type="ECO:0000256" key="2">
    <source>
        <dbReference type="ARBA" id="ARBA00022692"/>
    </source>
</evidence>
<comment type="caution">
    <text evidence="7">The sequence shown here is derived from an EMBL/GenBank/DDBJ whole genome shotgun (WGS) entry which is preliminary data.</text>
</comment>
<keyword evidence="3 5" id="KW-1133">Transmembrane helix</keyword>
<evidence type="ECO:0000256" key="3">
    <source>
        <dbReference type="ARBA" id="ARBA00022989"/>
    </source>
</evidence>
<feature type="transmembrane region" description="Helical" evidence="5">
    <location>
        <begin position="154"/>
        <end position="187"/>
    </location>
</feature>
<feature type="transmembrane region" description="Helical" evidence="5">
    <location>
        <begin position="109"/>
        <end position="133"/>
    </location>
</feature>
<dbReference type="OMA" id="AITHEEY"/>
<dbReference type="Proteomes" id="UP000219259">
    <property type="component" value="Unassembled WGS sequence"/>
</dbReference>
<dbReference type="EMBL" id="NSLJ01000017">
    <property type="protein sequence ID" value="PDP43571.1"/>
    <property type="molecule type" value="Genomic_DNA"/>
</dbReference>
<feature type="domain" description="SHOCT" evidence="6">
    <location>
        <begin position="62"/>
        <end position="89"/>
    </location>
</feature>
<evidence type="ECO:0000259" key="6">
    <source>
        <dbReference type="Pfam" id="PF09851"/>
    </source>
</evidence>
<keyword evidence="4 5" id="KW-0472">Membrane</keyword>
<dbReference type="OrthoDB" id="9808930at2"/>
<evidence type="ECO:0000313" key="7">
    <source>
        <dbReference type="EMBL" id="PDP43571.1"/>
    </source>
</evidence>
<dbReference type="InterPro" id="IPR018649">
    <property type="entry name" value="SHOCT"/>
</dbReference>
<dbReference type="Pfam" id="PF09851">
    <property type="entry name" value="SHOCT"/>
    <property type="match status" value="1"/>
</dbReference>
<organism evidence="7 8">
    <name type="scientific">Tannerella forsythia</name>
    <name type="common">Bacteroides forsythus</name>
    <dbReference type="NCBI Taxonomy" id="28112"/>
    <lineage>
        <taxon>Bacteria</taxon>
        <taxon>Pseudomonadati</taxon>
        <taxon>Bacteroidota</taxon>
        <taxon>Bacteroidia</taxon>
        <taxon>Bacteroidales</taxon>
        <taxon>Tannerellaceae</taxon>
        <taxon>Tannerella</taxon>
    </lineage>
</organism>
<evidence type="ECO:0000256" key="1">
    <source>
        <dbReference type="ARBA" id="ARBA00004141"/>
    </source>
</evidence>
<dbReference type="AlphaFoldDB" id="A0A2A6E7F6"/>
<keyword evidence="2 5" id="KW-0812">Transmembrane</keyword>
<sequence length="205" mass="23591">MLILFNHRLKRKISDKREESNTPKSAVFCGNAYLCPFKKTNQRISKNKYKTHRKTIRMDIYEKLEQLKKLLDEGAITHEEYEREKAKLLFPPVSSPGQPAWDLGIDEQAFVGLMHASQFLSSFIVPLIIWLLYKDKSAKVNEAGKEILNFEISYTLYIIVLCITIVGIFIVPVVALAAFVMIIIAIVKVLNGEAWKYPLTIRFLK</sequence>
<dbReference type="Pfam" id="PF09685">
    <property type="entry name" value="MamF_MmsF"/>
    <property type="match status" value="1"/>
</dbReference>
<accession>A0A2A6E7F6</accession>
<name>A0A2A6E7F6_TANFO</name>
<proteinExistence type="predicted"/>
<dbReference type="InterPro" id="IPR019109">
    <property type="entry name" value="MamF_MmsF"/>
</dbReference>
<evidence type="ECO:0000256" key="5">
    <source>
        <dbReference type="SAM" id="Phobius"/>
    </source>
</evidence>
<comment type="subcellular location">
    <subcellularLocation>
        <location evidence="1">Membrane</location>
        <topology evidence="1">Multi-pass membrane protein</topology>
    </subcellularLocation>
</comment>
<evidence type="ECO:0000256" key="4">
    <source>
        <dbReference type="ARBA" id="ARBA00023136"/>
    </source>
</evidence>